<dbReference type="Pfam" id="PF21948">
    <property type="entry name" value="LplA-B_cat"/>
    <property type="match status" value="1"/>
</dbReference>
<proteinExistence type="predicted"/>
<reference evidence="3 4" key="1">
    <citation type="submission" date="2016-03" db="EMBL/GenBank/DDBJ databases">
        <title>Speciation and ecological success in dimly lit waters: horizontal gene transfer in a green sulfur bacteria bloom unveiled by metagenomic assembly.</title>
        <authorList>
            <person name="Llorens-Mares T."/>
            <person name="Liu Z."/>
            <person name="Allen L.Z."/>
            <person name="Rusch D.B."/>
            <person name="Craig M.T."/>
            <person name="Dupont C.L."/>
            <person name="Bryant D.A."/>
            <person name="Casamayor E.O."/>
        </authorList>
    </citation>
    <scope>NUCLEOTIDE SEQUENCE [LARGE SCALE GENOMIC DNA]</scope>
    <source>
        <strain evidence="3">CIII</strain>
    </source>
</reference>
<dbReference type="PROSITE" id="PS51733">
    <property type="entry name" value="BPL_LPL_CATALYTIC"/>
    <property type="match status" value="1"/>
</dbReference>
<dbReference type="PANTHER" id="PTHR43679:SF2">
    <property type="entry name" value="OCTANOYL-[GCVH]:PROTEIN N-OCTANOYLTRANSFERASE"/>
    <property type="match status" value="1"/>
</dbReference>
<accession>A0A165LQV5</accession>
<dbReference type="EMBL" id="LVWG01000029">
    <property type="protein sequence ID" value="KZK74316.1"/>
    <property type="molecule type" value="Genomic_DNA"/>
</dbReference>
<comment type="caution">
    <text evidence="3">The sequence shown here is derived from an EMBL/GenBank/DDBJ whole genome shotgun (WGS) entry which is preliminary data.</text>
</comment>
<dbReference type="Gene3D" id="3.30.930.10">
    <property type="entry name" value="Bira Bifunctional Protein, Domain 2"/>
    <property type="match status" value="1"/>
</dbReference>
<dbReference type="InterPro" id="IPR050664">
    <property type="entry name" value="Octanoyltrans_LipM/LipL"/>
</dbReference>
<sequence length="281" mass="30991">MSEERLTAVHPSFSAVLAIDTGFGTGEENMAFDRRMMQAFADTLFQKEFGEGSCLWRFYGWQPHAVTIGYNQDISLFDTGRCRMEGIDVVRRPTGGRAVLHGEEFTYSFITDSPCQNAELYRHVHEVIRIALEGLGVHAEFCRSTLPARGASAPVACFTASARHELQVDGRKLVGSAQHRSGRVLLQHGSLPLSRRHMDLSRYVLENGIADAEELRVEMERKTVSLEEILGYIPSYGQLVELMLAALETHGGSAPVRLRSPGETGADGRLLPSSITESLAP</sequence>
<keyword evidence="3" id="KW-0436">Ligase</keyword>
<dbReference type="SUPFAM" id="SSF55681">
    <property type="entry name" value="Class II aaRS and biotin synthetases"/>
    <property type="match status" value="1"/>
</dbReference>
<evidence type="ECO:0000256" key="1">
    <source>
        <dbReference type="SAM" id="MobiDB-lite"/>
    </source>
</evidence>
<dbReference type="InterPro" id="IPR045864">
    <property type="entry name" value="aa-tRNA-synth_II/BPL/LPL"/>
</dbReference>
<dbReference type="InterPro" id="IPR004143">
    <property type="entry name" value="BPL_LPL_catalytic"/>
</dbReference>
<evidence type="ECO:0000259" key="2">
    <source>
        <dbReference type="PROSITE" id="PS51733"/>
    </source>
</evidence>
<gene>
    <name evidence="3" type="ORF">A3K90_06405</name>
</gene>
<evidence type="ECO:0000313" key="3">
    <source>
        <dbReference type="EMBL" id="KZK74316.1"/>
    </source>
</evidence>
<protein>
    <submittedName>
        <fullName evidence="3">Ligase</fullName>
    </submittedName>
</protein>
<dbReference type="CDD" id="cd16443">
    <property type="entry name" value="LplA"/>
    <property type="match status" value="1"/>
</dbReference>
<feature type="domain" description="BPL/LPL catalytic" evidence="2">
    <location>
        <begin position="50"/>
        <end position="255"/>
    </location>
</feature>
<dbReference type="Proteomes" id="UP000076481">
    <property type="component" value="Unassembled WGS sequence"/>
</dbReference>
<dbReference type="RefSeq" id="WP_303681539.1">
    <property type="nucleotide sequence ID" value="NZ_LVWG01000029.1"/>
</dbReference>
<evidence type="ECO:0000313" key="4">
    <source>
        <dbReference type="Proteomes" id="UP000076481"/>
    </source>
</evidence>
<dbReference type="PANTHER" id="PTHR43679">
    <property type="entry name" value="OCTANOYLTRANSFERASE LIPM-RELATED"/>
    <property type="match status" value="1"/>
</dbReference>
<name>A0A165LQV5_PELLU</name>
<organism evidence="3 4">
    <name type="scientific">Pelodictyon luteolum</name>
    <dbReference type="NCBI Taxonomy" id="1100"/>
    <lineage>
        <taxon>Bacteria</taxon>
        <taxon>Pseudomonadati</taxon>
        <taxon>Chlorobiota</taxon>
        <taxon>Chlorobiia</taxon>
        <taxon>Chlorobiales</taxon>
        <taxon>Chlorobiaceae</taxon>
        <taxon>Chlorobium/Pelodictyon group</taxon>
        <taxon>Pelodictyon</taxon>
    </lineage>
</organism>
<dbReference type="AlphaFoldDB" id="A0A165LQV5"/>
<feature type="region of interest" description="Disordered" evidence="1">
    <location>
        <begin position="253"/>
        <end position="281"/>
    </location>
</feature>
<dbReference type="GO" id="GO:0016874">
    <property type="term" value="F:ligase activity"/>
    <property type="evidence" value="ECO:0007669"/>
    <property type="project" value="UniProtKB-KW"/>
</dbReference>